<dbReference type="InterPro" id="IPR046788">
    <property type="entry name" value="Methyltransf_35"/>
</dbReference>
<protein>
    <submittedName>
        <fullName evidence="1">Uncharacterized protein</fullName>
    </submittedName>
</protein>
<evidence type="ECO:0000313" key="2">
    <source>
        <dbReference type="Proteomes" id="UP000814385"/>
    </source>
</evidence>
<gene>
    <name evidence="1" type="ORF">HOP52_19400</name>
</gene>
<comment type="caution">
    <text evidence="1">The sequence shown here is derived from an EMBL/GenBank/DDBJ whole genome shotgun (WGS) entry which is preliminary data.</text>
</comment>
<keyword evidence="2" id="KW-1185">Reference proteome</keyword>
<name>A0ABS9PFL2_9GAMM</name>
<dbReference type="EMBL" id="JABFUC010000031">
    <property type="protein sequence ID" value="MCG6659910.1"/>
    <property type="molecule type" value="Genomic_DNA"/>
</dbReference>
<evidence type="ECO:0000313" key="1">
    <source>
        <dbReference type="EMBL" id="MCG6659910.1"/>
    </source>
</evidence>
<reference evidence="1 2" key="1">
    <citation type="submission" date="2020-05" db="EMBL/GenBank/DDBJ databases">
        <title>Comparative genomic analysis of denitrifying bacteria from Halomonas genus.</title>
        <authorList>
            <person name="Wang L."/>
            <person name="Shao Z."/>
        </authorList>
    </citation>
    <scope>NUCLEOTIDE SEQUENCE [LARGE SCALE GENOMIC DNA]</scope>
    <source>
        <strain evidence="1 2">A4</strain>
    </source>
</reference>
<dbReference type="Proteomes" id="UP000814385">
    <property type="component" value="Unassembled WGS sequence"/>
</dbReference>
<dbReference type="RefSeq" id="WP_238979180.1">
    <property type="nucleotide sequence ID" value="NZ_JABFUC010000031.1"/>
</dbReference>
<sequence length="342" mass="39281">MSGSYIPYHLRPCKNVDRKIFIEALKILSASLPVQSYTYVGMGGPFLEDFKSLHAELDFQKMLSLEINERVYQRQCVNRPHACIECRLSSSAELIDNFDLSGNAVIWLDYTNPNELKDQVEEFRSLLPKLKVGDIVKITVNANVATLGDGSEAGAEKLYSEEEDKPEGRLYRKALSVHRHRKLYKILSEYLSDDLKSDDITTRNYPYILLGCLFRAAYLALTGRQERFYPLAACAYADGQKMLTLTGVKTTESGWRDLLSKTTLTDWEFFYKSDESLVDIEVPVLSLQERIRLDSFMPNSDPSDIQREIGYPLAETEKKSLKLIENYLKFYRHYPQYSGIIL</sequence>
<organism evidence="1 2">
    <name type="scientific">Billgrantia campisalis</name>
    <dbReference type="NCBI Taxonomy" id="74661"/>
    <lineage>
        <taxon>Bacteria</taxon>
        <taxon>Pseudomonadati</taxon>
        <taxon>Pseudomonadota</taxon>
        <taxon>Gammaproteobacteria</taxon>
        <taxon>Oceanospirillales</taxon>
        <taxon>Halomonadaceae</taxon>
        <taxon>Billgrantia</taxon>
    </lineage>
</organism>
<dbReference type="Pfam" id="PF20553">
    <property type="entry name" value="Methyltransf_35"/>
    <property type="match status" value="1"/>
</dbReference>
<accession>A0ABS9PFL2</accession>
<proteinExistence type="predicted"/>